<dbReference type="InterPro" id="IPR045249">
    <property type="entry name" value="HARBI1-like"/>
</dbReference>
<dbReference type="PANTHER" id="PTHR22930">
    <property type="match status" value="1"/>
</dbReference>
<evidence type="ECO:0000313" key="3">
    <source>
        <dbReference type="EMBL" id="KAK8914126.1"/>
    </source>
</evidence>
<dbReference type="AlphaFoldDB" id="A0AAP0ATA9"/>
<gene>
    <name evidence="3" type="ORF">KSP39_PZI023555</name>
</gene>
<feature type="compositionally biased region" description="Basic and acidic residues" evidence="1">
    <location>
        <begin position="439"/>
        <end position="452"/>
    </location>
</feature>
<feature type="domain" description="DUF8040" evidence="2">
    <location>
        <begin position="2"/>
        <end position="97"/>
    </location>
</feature>
<evidence type="ECO:0000313" key="4">
    <source>
        <dbReference type="Proteomes" id="UP001418222"/>
    </source>
</evidence>
<sequence>MTSSNTGDKWVGELLTSHPVRFHDNFRMSKDIFLDLLHQLVLSHGLQGSRSTTAREVLAITINIMAHNMTMRDCSERFQHSTETISRYFSRCLAALIKLSQDLIAPVDGQFTDIPAKILNDDRYMPYFKDCIGTIDGTHVDARIPVDEQVPYIGRHCYTSQNIIAVFTGVTGRVGEVDLGAVRPQSHACHVGPGGKKEITAKLNKLKPFIKDGINYLDGQIRFQKEDLRDHVAREVLKGERVLIYAGSEHAKWVTNSVRATLGYPPLCDDDNMTESGVQPQGLLEGNQPEVSQVIYPPADFDMIHQQVQTMYSPPEEVSNIILGKVDMPEAAIKAQQEAQLSKKRFREHAELKPYFEQWSPTSRNIILTAWKAVIDQVHERGKWYNEQEWQKHEARQEAIVQHRRKAKMGKLPLDAVERSKYFPKPYHYFERQRLKTEAQKKADLKGKKLMEETEPSV</sequence>
<evidence type="ECO:0000256" key="1">
    <source>
        <dbReference type="SAM" id="MobiDB-lite"/>
    </source>
</evidence>
<protein>
    <recommendedName>
        <fullName evidence="2">DUF8040 domain-containing protein</fullName>
    </recommendedName>
</protein>
<proteinExistence type="predicted"/>
<feature type="region of interest" description="Disordered" evidence="1">
    <location>
        <begin position="439"/>
        <end position="458"/>
    </location>
</feature>
<dbReference type="EMBL" id="JBBWWQ010000021">
    <property type="protein sequence ID" value="KAK8914126.1"/>
    <property type="molecule type" value="Genomic_DNA"/>
</dbReference>
<keyword evidence="4" id="KW-1185">Reference proteome</keyword>
<evidence type="ECO:0000259" key="2">
    <source>
        <dbReference type="Pfam" id="PF26138"/>
    </source>
</evidence>
<reference evidence="3 4" key="1">
    <citation type="journal article" date="2022" name="Nat. Plants">
        <title>Genomes of leafy and leafless Platanthera orchids illuminate the evolution of mycoheterotrophy.</title>
        <authorList>
            <person name="Li M.H."/>
            <person name="Liu K.W."/>
            <person name="Li Z."/>
            <person name="Lu H.C."/>
            <person name="Ye Q.L."/>
            <person name="Zhang D."/>
            <person name="Wang J.Y."/>
            <person name="Li Y.F."/>
            <person name="Zhong Z.M."/>
            <person name="Liu X."/>
            <person name="Yu X."/>
            <person name="Liu D.K."/>
            <person name="Tu X.D."/>
            <person name="Liu B."/>
            <person name="Hao Y."/>
            <person name="Liao X.Y."/>
            <person name="Jiang Y.T."/>
            <person name="Sun W.H."/>
            <person name="Chen J."/>
            <person name="Chen Y.Q."/>
            <person name="Ai Y."/>
            <person name="Zhai J.W."/>
            <person name="Wu S.S."/>
            <person name="Zhou Z."/>
            <person name="Hsiao Y.Y."/>
            <person name="Wu W.L."/>
            <person name="Chen Y.Y."/>
            <person name="Lin Y.F."/>
            <person name="Hsu J.L."/>
            <person name="Li C.Y."/>
            <person name="Wang Z.W."/>
            <person name="Zhao X."/>
            <person name="Zhong W.Y."/>
            <person name="Ma X.K."/>
            <person name="Ma L."/>
            <person name="Huang J."/>
            <person name="Chen G.Z."/>
            <person name="Huang M.Z."/>
            <person name="Huang L."/>
            <person name="Peng D.H."/>
            <person name="Luo Y.B."/>
            <person name="Zou S.Q."/>
            <person name="Chen S.P."/>
            <person name="Lan S."/>
            <person name="Tsai W.C."/>
            <person name="Van de Peer Y."/>
            <person name="Liu Z.J."/>
        </authorList>
    </citation>
    <scope>NUCLEOTIDE SEQUENCE [LARGE SCALE GENOMIC DNA]</scope>
    <source>
        <strain evidence="3">Lor287</strain>
    </source>
</reference>
<organism evidence="3 4">
    <name type="scientific">Platanthera zijinensis</name>
    <dbReference type="NCBI Taxonomy" id="2320716"/>
    <lineage>
        <taxon>Eukaryota</taxon>
        <taxon>Viridiplantae</taxon>
        <taxon>Streptophyta</taxon>
        <taxon>Embryophyta</taxon>
        <taxon>Tracheophyta</taxon>
        <taxon>Spermatophyta</taxon>
        <taxon>Magnoliopsida</taxon>
        <taxon>Liliopsida</taxon>
        <taxon>Asparagales</taxon>
        <taxon>Orchidaceae</taxon>
        <taxon>Orchidoideae</taxon>
        <taxon>Orchideae</taxon>
        <taxon>Orchidinae</taxon>
        <taxon>Platanthera</taxon>
    </lineage>
</organism>
<dbReference type="PANTHER" id="PTHR22930:SF221">
    <property type="entry name" value="NUCLEASE HARBI1"/>
    <property type="match status" value="1"/>
</dbReference>
<dbReference type="InterPro" id="IPR058353">
    <property type="entry name" value="DUF8040"/>
</dbReference>
<accession>A0AAP0ATA9</accession>
<dbReference type="Proteomes" id="UP001418222">
    <property type="component" value="Unassembled WGS sequence"/>
</dbReference>
<dbReference type="Pfam" id="PF26138">
    <property type="entry name" value="DUF8040"/>
    <property type="match status" value="1"/>
</dbReference>
<name>A0AAP0ATA9_9ASPA</name>
<comment type="caution">
    <text evidence="3">The sequence shown here is derived from an EMBL/GenBank/DDBJ whole genome shotgun (WGS) entry which is preliminary data.</text>
</comment>